<evidence type="ECO:0000313" key="2">
    <source>
        <dbReference type="Proteomes" id="UP001595772"/>
    </source>
</evidence>
<proteinExistence type="predicted"/>
<reference evidence="2" key="1">
    <citation type="journal article" date="2019" name="Int. J. Syst. Evol. Microbiol.">
        <title>The Global Catalogue of Microorganisms (GCM) 10K type strain sequencing project: providing services to taxonomists for standard genome sequencing and annotation.</title>
        <authorList>
            <consortium name="The Broad Institute Genomics Platform"/>
            <consortium name="The Broad Institute Genome Sequencing Center for Infectious Disease"/>
            <person name="Wu L."/>
            <person name="Ma J."/>
        </authorList>
    </citation>
    <scope>NUCLEOTIDE SEQUENCE [LARGE SCALE GENOMIC DNA]</scope>
    <source>
        <strain evidence="2">IBRC-M 10703</strain>
    </source>
</reference>
<keyword evidence="2" id="KW-1185">Reference proteome</keyword>
<evidence type="ECO:0008006" key="3">
    <source>
        <dbReference type="Google" id="ProtNLM"/>
    </source>
</evidence>
<organism evidence="1 2">
    <name type="scientific">Oceanobacillus longus</name>
    <dbReference type="NCBI Taxonomy" id="930120"/>
    <lineage>
        <taxon>Bacteria</taxon>
        <taxon>Bacillati</taxon>
        <taxon>Bacillota</taxon>
        <taxon>Bacilli</taxon>
        <taxon>Bacillales</taxon>
        <taxon>Bacillaceae</taxon>
        <taxon>Oceanobacillus</taxon>
    </lineage>
</organism>
<protein>
    <recommendedName>
        <fullName evidence="3">MerR HTH family regulatory protein</fullName>
    </recommendedName>
</protein>
<dbReference type="SUPFAM" id="SSF46955">
    <property type="entry name" value="Putative DNA-binding domain"/>
    <property type="match status" value="1"/>
</dbReference>
<dbReference type="InterPro" id="IPR009061">
    <property type="entry name" value="DNA-bd_dom_put_sf"/>
</dbReference>
<dbReference type="Gene3D" id="1.10.1660.10">
    <property type="match status" value="1"/>
</dbReference>
<evidence type="ECO:0000313" key="1">
    <source>
        <dbReference type="EMBL" id="MFC4024352.1"/>
    </source>
</evidence>
<dbReference type="RefSeq" id="WP_379496849.1">
    <property type="nucleotide sequence ID" value="NZ_JBHSAO010000008.1"/>
</dbReference>
<dbReference type="EMBL" id="JBHSAO010000008">
    <property type="protein sequence ID" value="MFC4024352.1"/>
    <property type="molecule type" value="Genomic_DNA"/>
</dbReference>
<dbReference type="Proteomes" id="UP001595772">
    <property type="component" value="Unassembled WGS sequence"/>
</dbReference>
<gene>
    <name evidence="1" type="ORF">ACFOUV_11155</name>
</gene>
<accession>A0ABV8GWZ7</accession>
<sequence>MKIYNPADIANLLGVKESTLRKYSILLENAGYKFNRNNQNQRWYNEYDVIALQKLVTLKNSGDMSLKECAEAVYLWVKGDDVTQELTVIDNDTKRYNNDLTELIDMVHHQNKLLENYNKQQHTQNELIKELVQRLNQQQDYIEIRLKERDKMLMQTINDRLETQKQIAAAKEAEAEEQQKQGFFIRLFKR</sequence>
<name>A0ABV8GWZ7_9BACI</name>
<comment type="caution">
    <text evidence="1">The sequence shown here is derived from an EMBL/GenBank/DDBJ whole genome shotgun (WGS) entry which is preliminary data.</text>
</comment>